<keyword evidence="1" id="KW-0547">Nucleotide-binding</keyword>
<proteinExistence type="predicted"/>
<dbReference type="Gene3D" id="3.40.50.300">
    <property type="entry name" value="P-loop containing nucleotide triphosphate hydrolases"/>
    <property type="match status" value="1"/>
</dbReference>
<evidence type="ECO:0000256" key="1">
    <source>
        <dbReference type="ARBA" id="ARBA00022741"/>
    </source>
</evidence>
<comment type="caution">
    <text evidence="6">The sequence shown here is derived from an EMBL/GenBank/DDBJ whole genome shotgun (WGS) entry which is preliminary data.</text>
</comment>
<dbReference type="GO" id="GO:0005524">
    <property type="term" value="F:ATP binding"/>
    <property type="evidence" value="ECO:0007669"/>
    <property type="project" value="UniProtKB-KW"/>
</dbReference>
<dbReference type="InterPro" id="IPR000212">
    <property type="entry name" value="DNA_helicase_UvrD/REP"/>
</dbReference>
<evidence type="ECO:0000256" key="2">
    <source>
        <dbReference type="ARBA" id="ARBA00022801"/>
    </source>
</evidence>
<keyword evidence="2" id="KW-0378">Hydrolase</keyword>
<dbReference type="AlphaFoldDB" id="A0A9D1E4K7"/>
<dbReference type="GO" id="GO:0000725">
    <property type="term" value="P:recombinational repair"/>
    <property type="evidence" value="ECO:0007669"/>
    <property type="project" value="TreeGrafter"/>
</dbReference>
<dbReference type="InterPro" id="IPR027417">
    <property type="entry name" value="P-loop_NTPase"/>
</dbReference>
<dbReference type="GO" id="GO:0016787">
    <property type="term" value="F:hydrolase activity"/>
    <property type="evidence" value="ECO:0007669"/>
    <property type="project" value="UniProtKB-KW"/>
</dbReference>
<dbReference type="GO" id="GO:0005829">
    <property type="term" value="C:cytosol"/>
    <property type="evidence" value="ECO:0007669"/>
    <property type="project" value="TreeGrafter"/>
</dbReference>
<organism evidence="6 7">
    <name type="scientific">Candidatus Fimimonas gallinarum</name>
    <dbReference type="NCBI Taxonomy" id="2840821"/>
    <lineage>
        <taxon>Bacteria</taxon>
        <taxon>Pseudomonadati</taxon>
        <taxon>Myxococcota</taxon>
        <taxon>Myxococcia</taxon>
        <taxon>Myxococcales</taxon>
        <taxon>Cystobacterineae</taxon>
        <taxon>Myxococcaceae</taxon>
        <taxon>Myxococcaceae incertae sedis</taxon>
        <taxon>Candidatus Fimimonas</taxon>
    </lineage>
</organism>
<accession>A0A9D1E4K7</accession>
<keyword evidence="3 6" id="KW-0347">Helicase</keyword>
<dbReference type="Proteomes" id="UP000824200">
    <property type="component" value="Unassembled WGS sequence"/>
</dbReference>
<sequence>LMGTGTELKITHTYRNSQELIDIAGGFVQKNSTQMRKQLTSPKHLENPVVIETFDDSFKQTKALAEKVEQIIGKIISEYGIKKSILLIGRYNYDMYKLFNTGLFSELPNNRVKSEKYPNADITFMTAHSSKGVGYDNVILINMFEGKFGFPCQIEDDPILKLVVHDDKSMPFAEERRLFYVAMTRTKNRVYIATPKNRPSRFLIELIKDYNLTYEGEINMETVDLFSLRCPVCGFPLKYEFNKNYGLNLWICTNDSEVCDFMTNDKVHKHDIFKCPKCKDGYMIVKYNAKNGDVFYGCTNYFSDTHKCTNMIPLKDNSK</sequence>
<reference evidence="6" key="2">
    <citation type="journal article" date="2021" name="PeerJ">
        <title>Extensive microbial diversity within the chicken gut microbiome revealed by metagenomics and culture.</title>
        <authorList>
            <person name="Gilroy R."/>
            <person name="Ravi A."/>
            <person name="Getino M."/>
            <person name="Pursley I."/>
            <person name="Horton D.L."/>
            <person name="Alikhan N.F."/>
            <person name="Baker D."/>
            <person name="Gharbi K."/>
            <person name="Hall N."/>
            <person name="Watson M."/>
            <person name="Adriaenssens E.M."/>
            <person name="Foster-Nyarko E."/>
            <person name="Jarju S."/>
            <person name="Secka A."/>
            <person name="Antonio M."/>
            <person name="Oren A."/>
            <person name="Chaudhuri R.R."/>
            <person name="La Ragione R."/>
            <person name="Hildebrand F."/>
            <person name="Pallen M.J."/>
        </authorList>
    </citation>
    <scope>NUCLEOTIDE SEQUENCE</scope>
    <source>
        <strain evidence="6">CHK121-14286</strain>
    </source>
</reference>
<dbReference type="Pfam" id="PF13361">
    <property type="entry name" value="UvrD_C"/>
    <property type="match status" value="1"/>
</dbReference>
<dbReference type="PANTHER" id="PTHR11070:SF63">
    <property type="entry name" value="DNA HELICASE IV"/>
    <property type="match status" value="1"/>
</dbReference>
<evidence type="ECO:0000313" key="6">
    <source>
        <dbReference type="EMBL" id="HIR66032.1"/>
    </source>
</evidence>
<reference evidence="6" key="1">
    <citation type="submission" date="2020-10" db="EMBL/GenBank/DDBJ databases">
        <authorList>
            <person name="Gilroy R."/>
        </authorList>
    </citation>
    <scope>NUCLEOTIDE SEQUENCE</scope>
    <source>
        <strain evidence="6">CHK121-14286</strain>
    </source>
</reference>
<dbReference type="SUPFAM" id="SSF52540">
    <property type="entry name" value="P-loop containing nucleoside triphosphate hydrolases"/>
    <property type="match status" value="1"/>
</dbReference>
<dbReference type="Gene3D" id="3.30.65.10">
    <property type="entry name" value="Bacterial Topoisomerase I, domain 1"/>
    <property type="match status" value="1"/>
</dbReference>
<name>A0A9D1E4K7_9BACT</name>
<dbReference type="PANTHER" id="PTHR11070">
    <property type="entry name" value="UVRD / RECB / PCRA DNA HELICASE FAMILY MEMBER"/>
    <property type="match status" value="1"/>
</dbReference>
<evidence type="ECO:0000256" key="3">
    <source>
        <dbReference type="ARBA" id="ARBA00022806"/>
    </source>
</evidence>
<dbReference type="GO" id="GO:0003677">
    <property type="term" value="F:DNA binding"/>
    <property type="evidence" value="ECO:0007669"/>
    <property type="project" value="InterPro"/>
</dbReference>
<evidence type="ECO:0000256" key="4">
    <source>
        <dbReference type="ARBA" id="ARBA00022840"/>
    </source>
</evidence>
<protein>
    <submittedName>
        <fullName evidence="6">DNA helicase UvrD</fullName>
    </submittedName>
</protein>
<keyword evidence="4" id="KW-0067">ATP-binding</keyword>
<feature type="non-terminal residue" evidence="6">
    <location>
        <position position="1"/>
    </location>
</feature>
<evidence type="ECO:0000313" key="7">
    <source>
        <dbReference type="Proteomes" id="UP000824200"/>
    </source>
</evidence>
<feature type="domain" description="UvrD-like helicase C-terminal" evidence="5">
    <location>
        <begin position="113"/>
        <end position="194"/>
    </location>
</feature>
<dbReference type="InterPro" id="IPR014017">
    <property type="entry name" value="DNA_helicase_UvrD-like_C"/>
</dbReference>
<evidence type="ECO:0000259" key="5">
    <source>
        <dbReference type="Pfam" id="PF13361"/>
    </source>
</evidence>
<gene>
    <name evidence="6" type="ORF">IAC95_04045</name>
</gene>
<dbReference type="GO" id="GO:0043138">
    <property type="term" value="F:3'-5' DNA helicase activity"/>
    <property type="evidence" value="ECO:0007669"/>
    <property type="project" value="TreeGrafter"/>
</dbReference>
<dbReference type="EMBL" id="DVHL01000034">
    <property type="protein sequence ID" value="HIR66032.1"/>
    <property type="molecule type" value="Genomic_DNA"/>
</dbReference>